<dbReference type="HOGENOM" id="CLU_2122465_0_0_1"/>
<gene>
    <name evidence="1" type="ORF">O9G_005417</name>
</gene>
<evidence type="ECO:0000313" key="1">
    <source>
        <dbReference type="EMBL" id="EPZ32816.1"/>
    </source>
</evidence>
<dbReference type="OrthoDB" id="5599419at2759"/>
<evidence type="ECO:0000313" key="2">
    <source>
        <dbReference type="Proteomes" id="UP000030755"/>
    </source>
</evidence>
<dbReference type="AlphaFoldDB" id="A0A075AR97"/>
<organism evidence="1 2">
    <name type="scientific">Rozella allomycis (strain CSF55)</name>
    <dbReference type="NCBI Taxonomy" id="988480"/>
    <lineage>
        <taxon>Eukaryota</taxon>
        <taxon>Fungi</taxon>
        <taxon>Fungi incertae sedis</taxon>
        <taxon>Cryptomycota</taxon>
        <taxon>Cryptomycota incertae sedis</taxon>
        <taxon>Rozella</taxon>
    </lineage>
</organism>
<accession>A0A075AR97</accession>
<protein>
    <submittedName>
        <fullName evidence="1">Uncharacterized protein</fullName>
    </submittedName>
</protein>
<reference evidence="1 2" key="1">
    <citation type="journal article" date="2013" name="Curr. Biol.">
        <title>Shared signatures of parasitism and phylogenomics unite Cryptomycota and microsporidia.</title>
        <authorList>
            <person name="James T.Y."/>
            <person name="Pelin A."/>
            <person name="Bonen L."/>
            <person name="Ahrendt S."/>
            <person name="Sain D."/>
            <person name="Corradi N."/>
            <person name="Stajich J.E."/>
        </authorList>
    </citation>
    <scope>NUCLEOTIDE SEQUENCE [LARGE SCALE GENOMIC DNA]</scope>
    <source>
        <strain evidence="1 2">CSF55</strain>
    </source>
</reference>
<proteinExistence type="predicted"/>
<dbReference type="EMBL" id="KE561112">
    <property type="protein sequence ID" value="EPZ32816.1"/>
    <property type="molecule type" value="Genomic_DNA"/>
</dbReference>
<dbReference type="Proteomes" id="UP000030755">
    <property type="component" value="Unassembled WGS sequence"/>
</dbReference>
<name>A0A075AR97_ROZAC</name>
<sequence length="114" mass="13184">MDESFARAHNVPIIKKEHMEKVETLNHTKELSNFFGHVIIKCIGTEINWKIHQIQFNKGLNVESMKYTTEGESIKYCSTKQDFVINLVTNILSDIPSKYIEFSDVFNEQCANIS</sequence>
<keyword evidence="2" id="KW-1185">Reference proteome</keyword>